<feature type="domain" description="JAB" evidence="7">
    <location>
        <begin position="91"/>
        <end position="184"/>
    </location>
</feature>
<protein>
    <submittedName>
        <fullName evidence="8">PRTRC system protein A</fullName>
    </submittedName>
</protein>
<evidence type="ECO:0000256" key="1">
    <source>
        <dbReference type="ARBA" id="ARBA00022670"/>
    </source>
</evidence>
<gene>
    <name evidence="8" type="ORF">NP603_19060</name>
</gene>
<keyword evidence="1" id="KW-0645">Protease</keyword>
<evidence type="ECO:0000256" key="3">
    <source>
        <dbReference type="ARBA" id="ARBA00022801"/>
    </source>
</evidence>
<feature type="domain" description="DUF2016" evidence="6">
    <location>
        <begin position="9"/>
        <end position="83"/>
    </location>
</feature>
<dbReference type="EMBL" id="JANIBM010000040">
    <property type="protein sequence ID" value="MCQ8183222.1"/>
    <property type="molecule type" value="Genomic_DNA"/>
</dbReference>
<evidence type="ECO:0000256" key="2">
    <source>
        <dbReference type="ARBA" id="ARBA00022723"/>
    </source>
</evidence>
<sequence>MMMNAYLTDPRDRILFGETPTYMQPLFGEKLPAPELGKHRFVIGQEGVVLEAINEVFEVRLPVAQSIIKLPYGVLGAQGVRLRHGAMPFRLLEIIEQKATSACPDEWAGWVVWDVLHQGYALIEPEIQSVGPGHVSYRNELPEGSEIVLDVHTHGRMPAFFSGVDDVSDRHGFYVAGVIGHCHDRKNYATRMNVNGHFFDCEDFRLFFDQVLDRIQIGSSRT</sequence>
<evidence type="ECO:0000313" key="9">
    <source>
        <dbReference type="Proteomes" id="UP001524569"/>
    </source>
</evidence>
<evidence type="ECO:0000313" key="8">
    <source>
        <dbReference type="EMBL" id="MCQ8183222.1"/>
    </source>
</evidence>
<keyword evidence="9" id="KW-1185">Reference proteome</keyword>
<keyword evidence="2" id="KW-0479">Metal-binding</keyword>
<dbReference type="InterPro" id="IPR022499">
    <property type="entry name" value="PRTRC_protein-A"/>
</dbReference>
<evidence type="ECO:0000256" key="5">
    <source>
        <dbReference type="ARBA" id="ARBA00023049"/>
    </source>
</evidence>
<dbReference type="Pfam" id="PF09436">
    <property type="entry name" value="DUF2016"/>
    <property type="match status" value="1"/>
</dbReference>
<keyword evidence="5" id="KW-0482">Metalloprotease</keyword>
<comment type="caution">
    <text evidence="8">The sequence shown here is derived from an EMBL/GenBank/DDBJ whole genome shotgun (WGS) entry which is preliminary data.</text>
</comment>
<dbReference type="InterPro" id="IPR028090">
    <property type="entry name" value="JAB_dom_prok"/>
</dbReference>
<evidence type="ECO:0000259" key="7">
    <source>
        <dbReference type="Pfam" id="PF14464"/>
    </source>
</evidence>
<dbReference type="Pfam" id="PF14464">
    <property type="entry name" value="Prok-JAB"/>
    <property type="match status" value="1"/>
</dbReference>
<keyword evidence="3" id="KW-0378">Hydrolase</keyword>
<evidence type="ECO:0000259" key="6">
    <source>
        <dbReference type="Pfam" id="PF09436"/>
    </source>
</evidence>
<evidence type="ECO:0000256" key="4">
    <source>
        <dbReference type="ARBA" id="ARBA00022833"/>
    </source>
</evidence>
<dbReference type="InterPro" id="IPR018560">
    <property type="entry name" value="DUF2016"/>
</dbReference>
<reference evidence="8 9" key="1">
    <citation type="submission" date="2022-07" db="EMBL/GenBank/DDBJ databases">
        <title>Methylomonas rivi sp. nov., Methylomonas rosea sp. nov., Methylomonas aureus sp. nov. and Methylomonas subterranea sp. nov., four novel methanotrophs isolated from a freshwater creek and the deep terrestrial subsurface.</title>
        <authorList>
            <person name="Abin C."/>
            <person name="Sankaranarayanan K."/>
            <person name="Garner C."/>
            <person name="Sindelar R."/>
            <person name="Kotary K."/>
            <person name="Garner R."/>
            <person name="Barclay S."/>
            <person name="Lawson P."/>
            <person name="Krumholz L."/>
        </authorList>
    </citation>
    <scope>NUCLEOTIDE SEQUENCE [LARGE SCALE GENOMIC DNA]</scope>
    <source>
        <strain evidence="8 9">SURF-1</strain>
    </source>
</reference>
<dbReference type="NCBIfam" id="TIGR03735">
    <property type="entry name" value="PRTRC_A"/>
    <property type="match status" value="1"/>
</dbReference>
<accession>A0ABT1UM85</accession>
<dbReference type="Proteomes" id="UP001524569">
    <property type="component" value="Unassembled WGS sequence"/>
</dbReference>
<dbReference type="RefSeq" id="WP_256612445.1">
    <property type="nucleotide sequence ID" value="NZ_JANIBM010000040.1"/>
</dbReference>
<proteinExistence type="predicted"/>
<organism evidence="8 9">
    <name type="scientific">Methylomonas aurea</name>
    <dbReference type="NCBI Taxonomy" id="2952224"/>
    <lineage>
        <taxon>Bacteria</taxon>
        <taxon>Pseudomonadati</taxon>
        <taxon>Pseudomonadota</taxon>
        <taxon>Gammaproteobacteria</taxon>
        <taxon>Methylococcales</taxon>
        <taxon>Methylococcaceae</taxon>
        <taxon>Methylomonas</taxon>
    </lineage>
</organism>
<name>A0ABT1UM85_9GAMM</name>
<keyword evidence="4" id="KW-0862">Zinc</keyword>